<comment type="catalytic activity">
    <reaction evidence="10">
        <text>a (3R)-hydroxyacyl-[ACP] + L-ornithine = a lyso-ornithine lipid + holo-[ACP] + H(+)</text>
        <dbReference type="Rhea" id="RHEA:20633"/>
        <dbReference type="Rhea" id="RHEA-COMP:9685"/>
        <dbReference type="Rhea" id="RHEA-COMP:9945"/>
        <dbReference type="ChEBI" id="CHEBI:15378"/>
        <dbReference type="ChEBI" id="CHEBI:46911"/>
        <dbReference type="ChEBI" id="CHEBI:64479"/>
        <dbReference type="ChEBI" id="CHEBI:78827"/>
        <dbReference type="ChEBI" id="CHEBI:138482"/>
        <dbReference type="EC" id="2.3.2.30"/>
    </reaction>
    <physiologicalReaction direction="left-to-right" evidence="10">
        <dbReference type="Rhea" id="RHEA:20634"/>
    </physiologicalReaction>
</comment>
<dbReference type="AlphaFoldDB" id="A0A7D7ND81"/>
<dbReference type="GO" id="GO:0043810">
    <property type="term" value="F:ornithine-acyl [acyl carrier protein] N-acyltransferase activity"/>
    <property type="evidence" value="ECO:0007669"/>
    <property type="project" value="UniProtKB-EC"/>
</dbReference>
<dbReference type="Proteomes" id="UP000514752">
    <property type="component" value="Chromosome"/>
</dbReference>
<dbReference type="InterPro" id="IPR016181">
    <property type="entry name" value="Acyl_CoA_acyltransferase"/>
</dbReference>
<comment type="function">
    <text evidence="9">Catalyzes the first step in the biosynthesis of ornithine lipids, which are phosphorus-free membrane lipids. Catalyzes the 3-hydroxyacyl-acyl carrier protein-dependent acylation of ornithine to form lyso-ornithine lipid (LOL).</text>
</comment>
<keyword evidence="2" id="KW-0444">Lipid biosynthesis</keyword>
<evidence type="ECO:0000256" key="10">
    <source>
        <dbReference type="ARBA" id="ARBA00047785"/>
    </source>
</evidence>
<dbReference type="EMBL" id="CP059567">
    <property type="protein sequence ID" value="QMT41516.1"/>
    <property type="molecule type" value="Genomic_DNA"/>
</dbReference>
<evidence type="ECO:0000256" key="9">
    <source>
        <dbReference type="ARBA" id="ARBA00045724"/>
    </source>
</evidence>
<keyword evidence="5" id="KW-0012">Acyltransferase</keyword>
<evidence type="ECO:0000313" key="11">
    <source>
        <dbReference type="EMBL" id="QMT41516.1"/>
    </source>
</evidence>
<evidence type="ECO:0000256" key="7">
    <source>
        <dbReference type="ARBA" id="ARBA00039058"/>
    </source>
</evidence>
<accession>A0A7D7ND81</accession>
<sequence>MSALAALLRLELHPHLEGLQRSQPGLPDGRVCADLPDNPLAFARVGLYSSAFATVHLRESFMQRTKTESWPAIESSRLEVLLAQDEATVEAAQRLRYDIFAREMGANIAGHDGRDIDRYDAFCRHLVVRDKHSGEIVGTYRLTTQAAAEANGGWYSASEFDLSRIESILPKAVELGRACVHADYRSGSTISLLWMGLTQFMKLNHLDYMIGCGSVAMADGGHEAASLFRYIEQHHYAPEEYRVFPKHPLPLDELRQDLPVTPPPLLKGYLRAGVWICGEPHWDQDFKTADMLVMMPMWRIHPRYAKHFVR</sequence>
<dbReference type="SUPFAM" id="SSF55729">
    <property type="entry name" value="Acyl-CoA N-acyltransferases (Nat)"/>
    <property type="match status" value="1"/>
</dbReference>
<protein>
    <recommendedName>
        <fullName evidence="8">L-ornithine N(alpha)-acyltransferase</fullName>
        <ecNumber evidence="7">2.3.2.30</ecNumber>
    </recommendedName>
</protein>
<evidence type="ECO:0000256" key="2">
    <source>
        <dbReference type="ARBA" id="ARBA00022516"/>
    </source>
</evidence>
<gene>
    <name evidence="11" type="ORF">H3L94_05715</name>
</gene>
<evidence type="ECO:0000313" key="12">
    <source>
        <dbReference type="Proteomes" id="UP000514752"/>
    </source>
</evidence>
<comment type="similarity">
    <text evidence="6">Belongs to the acetyltransferase family. OlsB subfamily.</text>
</comment>
<comment type="pathway">
    <text evidence="1">Lipid metabolism.</text>
</comment>
<keyword evidence="4" id="KW-0443">Lipid metabolism</keyword>
<evidence type="ECO:0000256" key="3">
    <source>
        <dbReference type="ARBA" id="ARBA00022679"/>
    </source>
</evidence>
<dbReference type="GO" id="GO:0006629">
    <property type="term" value="P:lipid metabolic process"/>
    <property type="evidence" value="ECO:0007669"/>
    <property type="project" value="UniProtKB-KW"/>
</dbReference>
<dbReference type="Gene3D" id="3.40.630.30">
    <property type="match status" value="1"/>
</dbReference>
<keyword evidence="3 11" id="KW-0808">Transferase</keyword>
<reference evidence="11 12" key="1">
    <citation type="submission" date="2020-07" db="EMBL/GenBank/DDBJ databases">
        <title>Genomic diversity of species in the Neisseriaceae family.</title>
        <authorList>
            <person name="Vincent A.T."/>
            <person name="Bernet E."/>
            <person name="Veyrier F.J."/>
        </authorList>
    </citation>
    <scope>NUCLEOTIDE SEQUENCE [LARGE SCALE GENOMIC DNA]</scope>
    <source>
        <strain evidence="11 12">DSM 22244</strain>
    </source>
</reference>
<organism evidence="11 12">
    <name type="scientific">Neisseria shayeganii</name>
    <dbReference type="NCBI Taxonomy" id="607712"/>
    <lineage>
        <taxon>Bacteria</taxon>
        <taxon>Pseudomonadati</taxon>
        <taxon>Pseudomonadota</taxon>
        <taxon>Betaproteobacteria</taxon>
        <taxon>Neisseriales</taxon>
        <taxon>Neisseriaceae</taxon>
        <taxon>Neisseria</taxon>
    </lineage>
</organism>
<evidence type="ECO:0000256" key="1">
    <source>
        <dbReference type="ARBA" id="ARBA00005189"/>
    </source>
</evidence>
<evidence type="ECO:0000256" key="5">
    <source>
        <dbReference type="ARBA" id="ARBA00023315"/>
    </source>
</evidence>
<dbReference type="EC" id="2.3.2.30" evidence="7"/>
<evidence type="ECO:0000256" key="8">
    <source>
        <dbReference type="ARBA" id="ARBA00039866"/>
    </source>
</evidence>
<proteinExistence type="inferred from homology"/>
<dbReference type="Pfam" id="PF13444">
    <property type="entry name" value="Acetyltransf_5"/>
    <property type="match status" value="1"/>
</dbReference>
<dbReference type="PANTHER" id="PTHR37323">
    <property type="entry name" value="GCN5-RELATED N-ACETYLTRANSFERASE"/>
    <property type="match status" value="1"/>
</dbReference>
<evidence type="ECO:0000256" key="4">
    <source>
        <dbReference type="ARBA" id="ARBA00023098"/>
    </source>
</evidence>
<dbReference type="KEGG" id="nsg:H3L94_05715"/>
<dbReference type="PANTHER" id="PTHR37323:SF1">
    <property type="entry name" value="L-ORNITHINE N(ALPHA)-ACYLTRANSFERASE"/>
    <property type="match status" value="1"/>
</dbReference>
<evidence type="ECO:0000256" key="6">
    <source>
        <dbReference type="ARBA" id="ARBA00038095"/>
    </source>
</evidence>
<dbReference type="InterPro" id="IPR052351">
    <property type="entry name" value="Ornithine_N-alpha-AT"/>
</dbReference>
<name>A0A7D7ND81_9NEIS</name>